<dbReference type="Gene3D" id="3.40.50.2300">
    <property type="match status" value="2"/>
</dbReference>
<evidence type="ECO:0000313" key="7">
    <source>
        <dbReference type="Proteomes" id="UP001467690"/>
    </source>
</evidence>
<accession>A0ABV1RCB3</accession>
<dbReference type="PROSITE" id="PS50932">
    <property type="entry name" value="HTH_LACI_2"/>
    <property type="match status" value="1"/>
</dbReference>
<dbReference type="PANTHER" id="PTHR30146">
    <property type="entry name" value="LACI-RELATED TRANSCRIPTIONAL REPRESSOR"/>
    <property type="match status" value="1"/>
</dbReference>
<comment type="caution">
    <text evidence="6">The sequence shown here is derived from an EMBL/GenBank/DDBJ whole genome shotgun (WGS) entry which is preliminary data.</text>
</comment>
<keyword evidence="3 6" id="KW-0238">DNA-binding</keyword>
<protein>
    <submittedName>
        <fullName evidence="6">LacI family DNA-binding transcriptional regulator</fullName>
    </submittedName>
</protein>
<dbReference type="RefSeq" id="WP_350400334.1">
    <property type="nucleotide sequence ID" value="NZ_JBELOE010000060.1"/>
</dbReference>
<dbReference type="GO" id="GO:0003677">
    <property type="term" value="F:DNA binding"/>
    <property type="evidence" value="ECO:0007669"/>
    <property type="project" value="UniProtKB-KW"/>
</dbReference>
<evidence type="ECO:0000256" key="4">
    <source>
        <dbReference type="ARBA" id="ARBA00023163"/>
    </source>
</evidence>
<gene>
    <name evidence="6" type="ORF">ABS311_01475</name>
</gene>
<dbReference type="InterPro" id="IPR046335">
    <property type="entry name" value="LacI/GalR-like_sensor"/>
</dbReference>
<dbReference type="CDD" id="cd01392">
    <property type="entry name" value="HTH_LacI"/>
    <property type="match status" value="1"/>
</dbReference>
<dbReference type="InterPro" id="IPR000843">
    <property type="entry name" value="HTH_LacI"/>
</dbReference>
<keyword evidence="7" id="KW-1185">Reference proteome</keyword>
<dbReference type="InterPro" id="IPR028082">
    <property type="entry name" value="Peripla_BP_I"/>
</dbReference>
<evidence type="ECO:0000256" key="2">
    <source>
        <dbReference type="ARBA" id="ARBA00023015"/>
    </source>
</evidence>
<keyword evidence="2" id="KW-0805">Transcription regulation</keyword>
<dbReference type="Proteomes" id="UP001467690">
    <property type="component" value="Unassembled WGS sequence"/>
</dbReference>
<dbReference type="EMBL" id="JBELOE010000060">
    <property type="protein sequence ID" value="MER2490555.1"/>
    <property type="molecule type" value="Genomic_DNA"/>
</dbReference>
<dbReference type="SUPFAM" id="SSF53822">
    <property type="entry name" value="Periplasmic binding protein-like I"/>
    <property type="match status" value="1"/>
</dbReference>
<sequence length="331" mass="36790">MSNIREVAKRAGVSIATVSRAFTNPDKVSKNSLKKVMDAVDEVGYRPNMMARNFRSTKSYAVVVLVPDFANLFFTKVIRAIQETGLKHGYNILLGETRDSKEREADYLKLVETRQADGVIQLSPHIPEQELLPHPHIHAVAACGACDTPYTSVRMDHISAAKSIVNYLISMGHRKIACISGLADNPHSRDRLVGYKQALEEAGIEFNETLIFEGNFTMASGHDAGDYYAQLDEKPSAIFSMNDDMAIGAIKSFKEHGIRVPQDISITGFDDLDFATYTDPALTTIRQPAEEMGKKAMQLLLQILDGKNPAQQEFILKHEFVLRDSVLPYKG</sequence>
<dbReference type="CDD" id="cd06284">
    <property type="entry name" value="PBP1_LacI-like"/>
    <property type="match status" value="1"/>
</dbReference>
<keyword evidence="1" id="KW-0678">Repressor</keyword>
<organism evidence="6 7">
    <name type="scientific">Catenovulum sediminis</name>
    <dbReference type="NCBI Taxonomy" id="1740262"/>
    <lineage>
        <taxon>Bacteria</taxon>
        <taxon>Pseudomonadati</taxon>
        <taxon>Pseudomonadota</taxon>
        <taxon>Gammaproteobacteria</taxon>
        <taxon>Alteromonadales</taxon>
        <taxon>Alteromonadaceae</taxon>
        <taxon>Catenovulum</taxon>
    </lineage>
</organism>
<evidence type="ECO:0000256" key="3">
    <source>
        <dbReference type="ARBA" id="ARBA00023125"/>
    </source>
</evidence>
<feature type="domain" description="HTH lacI-type" evidence="5">
    <location>
        <begin position="2"/>
        <end position="56"/>
    </location>
</feature>
<evidence type="ECO:0000313" key="6">
    <source>
        <dbReference type="EMBL" id="MER2490555.1"/>
    </source>
</evidence>
<dbReference type="SUPFAM" id="SSF47413">
    <property type="entry name" value="lambda repressor-like DNA-binding domains"/>
    <property type="match status" value="1"/>
</dbReference>
<dbReference type="SMART" id="SM00354">
    <property type="entry name" value="HTH_LACI"/>
    <property type="match status" value="1"/>
</dbReference>
<evidence type="ECO:0000256" key="1">
    <source>
        <dbReference type="ARBA" id="ARBA00022491"/>
    </source>
</evidence>
<proteinExistence type="predicted"/>
<dbReference type="InterPro" id="IPR010982">
    <property type="entry name" value="Lambda_DNA-bd_dom_sf"/>
</dbReference>
<reference evidence="6 7" key="1">
    <citation type="submission" date="2024-06" db="EMBL/GenBank/DDBJ databases">
        <authorList>
            <person name="Chen R.Y."/>
        </authorList>
    </citation>
    <scope>NUCLEOTIDE SEQUENCE [LARGE SCALE GENOMIC DNA]</scope>
    <source>
        <strain evidence="6 7">D2</strain>
    </source>
</reference>
<dbReference type="Pfam" id="PF00356">
    <property type="entry name" value="LacI"/>
    <property type="match status" value="1"/>
</dbReference>
<dbReference type="PANTHER" id="PTHR30146:SF151">
    <property type="entry name" value="HTH-TYPE TRANSCRIPTIONAL REPRESSOR CYTR"/>
    <property type="match status" value="1"/>
</dbReference>
<keyword evidence="4" id="KW-0804">Transcription</keyword>
<name>A0ABV1RCB3_9ALTE</name>
<dbReference type="Pfam" id="PF13377">
    <property type="entry name" value="Peripla_BP_3"/>
    <property type="match status" value="1"/>
</dbReference>
<evidence type="ECO:0000259" key="5">
    <source>
        <dbReference type="PROSITE" id="PS50932"/>
    </source>
</evidence>
<dbReference type="Gene3D" id="1.10.260.40">
    <property type="entry name" value="lambda repressor-like DNA-binding domains"/>
    <property type="match status" value="1"/>
</dbReference>